<feature type="domain" description="Protein kinase" evidence="10">
    <location>
        <begin position="134"/>
        <end position="442"/>
    </location>
</feature>
<evidence type="ECO:0000256" key="7">
    <source>
        <dbReference type="PROSITE-ProRule" id="PRU10141"/>
    </source>
</evidence>
<sequence>MAMATPLRKKRNFKALQLAVAEPVSQTVSARETEPVALRNAPPPLPATVSAPVGVKKRPPPMIIKAPKIPSSSGAVSAVEQESGLLTVTTAASNVPQTASHAVRRNTYHATLSNTLANLDMNAEIKFDLKNEDLKDLQELGQGNGGSVKKVEHVPTGTMMAKKIVLIDAKPSVRKQILRELQIMHDCHSKYIISFYGAFLADPNICICMEFMDKGSLDGIYKKIGPIDIDVVGQVALAVLEGLTYLYDVHRIIHRDIKPSNILCNSRGEIKICDFGVSGELINSIADTFVGTSTYMSPERIQGAQYTVKSDVWSLGISLIELALGRFPFSESTSDDETDSDYEGTLSPARPGSISLSGLPPARIRRNTPKKDKRKSKGVSLQGGGMTMSILELLQHIVNEPAPRLTPEGRYPKEAELFIDSCLLKDPDVRRTPKDLLNDAWIEQARHSEVNLEDWANTF</sequence>
<keyword evidence="4" id="KW-0418">Kinase</keyword>
<accession>A0A9P6D7J9</accession>
<dbReference type="AlphaFoldDB" id="A0A9P6D7J9"/>
<dbReference type="SMART" id="SM00220">
    <property type="entry name" value="S_TKc"/>
    <property type="match status" value="1"/>
</dbReference>
<evidence type="ECO:0000256" key="9">
    <source>
        <dbReference type="SAM" id="MobiDB-lite"/>
    </source>
</evidence>
<dbReference type="PROSITE" id="PS50011">
    <property type="entry name" value="PROTEIN_KINASE_DOM"/>
    <property type="match status" value="1"/>
</dbReference>
<keyword evidence="5 7" id="KW-0067">ATP-binding</keyword>
<dbReference type="InterPro" id="IPR050915">
    <property type="entry name" value="MAP_kinase_kinase"/>
</dbReference>
<evidence type="ECO:0000256" key="6">
    <source>
        <dbReference type="ARBA" id="ARBA00038035"/>
    </source>
</evidence>
<dbReference type="Pfam" id="PF00069">
    <property type="entry name" value="Pkinase"/>
    <property type="match status" value="1"/>
</dbReference>
<keyword evidence="2" id="KW-0808">Transferase</keyword>
<dbReference type="InterPro" id="IPR049613">
    <property type="entry name" value="Byr1-like_cat"/>
</dbReference>
<dbReference type="PANTHER" id="PTHR47448:SF1">
    <property type="entry name" value="SERINE_THREONINE-PROTEIN KINASE STE7 HOMOLOG"/>
    <property type="match status" value="1"/>
</dbReference>
<evidence type="ECO:0000256" key="1">
    <source>
        <dbReference type="ARBA" id="ARBA00022527"/>
    </source>
</evidence>
<dbReference type="Gene3D" id="1.10.510.10">
    <property type="entry name" value="Transferase(Phosphotransferase) domain 1"/>
    <property type="match status" value="1"/>
</dbReference>
<dbReference type="CDD" id="cd06620">
    <property type="entry name" value="PKc_Byr1_like"/>
    <property type="match status" value="1"/>
</dbReference>
<feature type="binding site" evidence="7">
    <location>
        <position position="163"/>
    </location>
    <ligand>
        <name>ATP</name>
        <dbReference type="ChEBI" id="CHEBI:30616"/>
    </ligand>
</feature>
<keyword evidence="3 7" id="KW-0547">Nucleotide-binding</keyword>
<dbReference type="GO" id="GO:0004674">
    <property type="term" value="F:protein serine/threonine kinase activity"/>
    <property type="evidence" value="ECO:0007669"/>
    <property type="project" value="UniProtKB-KW"/>
</dbReference>
<keyword evidence="12" id="KW-1185">Reference proteome</keyword>
<proteinExistence type="inferred from homology"/>
<feature type="region of interest" description="Disordered" evidence="9">
    <location>
        <begin position="331"/>
        <end position="383"/>
    </location>
</feature>
<name>A0A9P6D7J9_9AGAR</name>
<evidence type="ECO:0000313" key="12">
    <source>
        <dbReference type="Proteomes" id="UP000807469"/>
    </source>
</evidence>
<dbReference type="InterPro" id="IPR017441">
    <property type="entry name" value="Protein_kinase_ATP_BS"/>
</dbReference>
<evidence type="ECO:0000256" key="3">
    <source>
        <dbReference type="ARBA" id="ARBA00022741"/>
    </source>
</evidence>
<dbReference type="InterPro" id="IPR011009">
    <property type="entry name" value="Kinase-like_dom_sf"/>
</dbReference>
<dbReference type="PANTHER" id="PTHR47448">
    <property type="entry name" value="DUAL SPECIFICITY MITOGEN-ACTIVATED PROTEIN KINASE KINASE DSOR1-LIKE PROTEIN"/>
    <property type="match status" value="1"/>
</dbReference>
<dbReference type="OrthoDB" id="10252354at2759"/>
<organism evidence="11 12">
    <name type="scientific">Pholiota conissans</name>
    <dbReference type="NCBI Taxonomy" id="109636"/>
    <lineage>
        <taxon>Eukaryota</taxon>
        <taxon>Fungi</taxon>
        <taxon>Dikarya</taxon>
        <taxon>Basidiomycota</taxon>
        <taxon>Agaricomycotina</taxon>
        <taxon>Agaricomycetes</taxon>
        <taxon>Agaricomycetidae</taxon>
        <taxon>Agaricales</taxon>
        <taxon>Agaricineae</taxon>
        <taxon>Strophariaceae</taxon>
        <taxon>Pholiota</taxon>
    </lineage>
</organism>
<dbReference type="Proteomes" id="UP000807469">
    <property type="component" value="Unassembled WGS sequence"/>
</dbReference>
<comment type="similarity">
    <text evidence="6">Belongs to the protein kinase superfamily. STE Ser/Thr protein kinase family. MAP kinase kinase subfamily.</text>
</comment>
<evidence type="ECO:0000256" key="4">
    <source>
        <dbReference type="ARBA" id="ARBA00022777"/>
    </source>
</evidence>
<dbReference type="GO" id="GO:0004712">
    <property type="term" value="F:protein serine/threonine/tyrosine kinase activity"/>
    <property type="evidence" value="ECO:0007669"/>
    <property type="project" value="UniProtKB-ARBA"/>
</dbReference>
<evidence type="ECO:0000313" key="11">
    <source>
        <dbReference type="EMBL" id="KAF9485753.1"/>
    </source>
</evidence>
<feature type="compositionally biased region" description="Acidic residues" evidence="9">
    <location>
        <begin position="333"/>
        <end position="342"/>
    </location>
</feature>
<dbReference type="PROSITE" id="PS00108">
    <property type="entry name" value="PROTEIN_KINASE_ST"/>
    <property type="match status" value="1"/>
</dbReference>
<evidence type="ECO:0000256" key="5">
    <source>
        <dbReference type="ARBA" id="ARBA00022840"/>
    </source>
</evidence>
<reference evidence="11" key="1">
    <citation type="submission" date="2020-11" db="EMBL/GenBank/DDBJ databases">
        <authorList>
            <consortium name="DOE Joint Genome Institute"/>
            <person name="Ahrendt S."/>
            <person name="Riley R."/>
            <person name="Andreopoulos W."/>
            <person name="Labutti K."/>
            <person name="Pangilinan J."/>
            <person name="Ruiz-Duenas F.J."/>
            <person name="Barrasa J.M."/>
            <person name="Sanchez-Garcia M."/>
            <person name="Camarero S."/>
            <person name="Miyauchi S."/>
            <person name="Serrano A."/>
            <person name="Linde D."/>
            <person name="Babiker R."/>
            <person name="Drula E."/>
            <person name="Ayuso-Fernandez I."/>
            <person name="Pacheco R."/>
            <person name="Padilla G."/>
            <person name="Ferreira P."/>
            <person name="Barriuso J."/>
            <person name="Kellner H."/>
            <person name="Castanera R."/>
            <person name="Alfaro M."/>
            <person name="Ramirez L."/>
            <person name="Pisabarro A.G."/>
            <person name="Kuo A."/>
            <person name="Tritt A."/>
            <person name="Lipzen A."/>
            <person name="He G."/>
            <person name="Yan M."/>
            <person name="Ng V."/>
            <person name="Cullen D."/>
            <person name="Martin F."/>
            <person name="Rosso M.-N."/>
            <person name="Henrissat B."/>
            <person name="Hibbett D."/>
            <person name="Martinez A.T."/>
            <person name="Grigoriev I.V."/>
        </authorList>
    </citation>
    <scope>NUCLEOTIDE SEQUENCE</scope>
    <source>
        <strain evidence="11">CIRM-BRFM 674</strain>
    </source>
</reference>
<keyword evidence="1 8" id="KW-0723">Serine/threonine-protein kinase</keyword>
<evidence type="ECO:0000259" key="10">
    <source>
        <dbReference type="PROSITE" id="PS50011"/>
    </source>
</evidence>
<dbReference type="SUPFAM" id="SSF56112">
    <property type="entry name" value="Protein kinase-like (PK-like)"/>
    <property type="match status" value="1"/>
</dbReference>
<evidence type="ECO:0000256" key="2">
    <source>
        <dbReference type="ARBA" id="ARBA00022679"/>
    </source>
</evidence>
<comment type="caution">
    <text evidence="11">The sequence shown here is derived from an EMBL/GenBank/DDBJ whole genome shotgun (WGS) entry which is preliminary data.</text>
</comment>
<feature type="compositionally biased region" description="Basic residues" evidence="9">
    <location>
        <begin position="363"/>
        <end position="377"/>
    </location>
</feature>
<gene>
    <name evidence="11" type="ORF">BDN70DRAFT_870616</name>
</gene>
<dbReference type="GO" id="GO:0005524">
    <property type="term" value="F:ATP binding"/>
    <property type="evidence" value="ECO:0007669"/>
    <property type="project" value="UniProtKB-UniRule"/>
</dbReference>
<dbReference type="EMBL" id="MU155133">
    <property type="protein sequence ID" value="KAF9485753.1"/>
    <property type="molecule type" value="Genomic_DNA"/>
</dbReference>
<protein>
    <submittedName>
        <fullName evidence="11">Pkinase-domain-containing protein</fullName>
    </submittedName>
</protein>
<dbReference type="InterPro" id="IPR008271">
    <property type="entry name" value="Ser/Thr_kinase_AS"/>
</dbReference>
<dbReference type="InterPro" id="IPR000719">
    <property type="entry name" value="Prot_kinase_dom"/>
</dbReference>
<dbReference type="Gene3D" id="3.30.200.20">
    <property type="entry name" value="Phosphorylase Kinase, domain 1"/>
    <property type="match status" value="1"/>
</dbReference>
<dbReference type="FunFam" id="3.30.200.20:FF:000040">
    <property type="entry name" value="Dual specificity mitogen-activated protein kinase kinase"/>
    <property type="match status" value="1"/>
</dbReference>
<evidence type="ECO:0000256" key="8">
    <source>
        <dbReference type="RuleBase" id="RU000304"/>
    </source>
</evidence>
<dbReference type="GO" id="GO:0000165">
    <property type="term" value="P:MAPK cascade"/>
    <property type="evidence" value="ECO:0007669"/>
    <property type="project" value="UniProtKB-ARBA"/>
</dbReference>
<dbReference type="PROSITE" id="PS00107">
    <property type="entry name" value="PROTEIN_KINASE_ATP"/>
    <property type="match status" value="1"/>
</dbReference>